<gene>
    <name evidence="2" type="ORF">IMZ38_03550</name>
</gene>
<organism evidence="2 3">
    <name type="scientific">Thermosphaera chiliense</name>
    <dbReference type="NCBI Taxonomy" id="3402707"/>
    <lineage>
        <taxon>Archaea</taxon>
        <taxon>Thermoproteota</taxon>
        <taxon>Thermoprotei</taxon>
        <taxon>Desulfurococcales</taxon>
        <taxon>Desulfurococcaceae</taxon>
        <taxon>Thermosphaera</taxon>
    </lineage>
</organism>
<accession>A0A7M1URT1</accession>
<evidence type="ECO:0000256" key="1">
    <source>
        <dbReference type="SAM" id="Phobius"/>
    </source>
</evidence>
<sequence length="869" mass="93828">MSSTRIFLLLLLVTPIILGFAGSLQTLQGTHSGVIVIKGPTPIMEGEAKGPEDITVMNEYIAVAFGISTTPPWGIPPGHIVDLAPVAPGSSDVLAQFSLPLNDWGNWATITSFQIVENSSTRAVITALGQWKGLAVNYTYILEAGKPYLRTVITVTNNDTVSYSNHIMGPAVSLKRGWAYAPGFGTGRITTSPKAGYGITEDWVAAYHEDYALGLYSPGYTHIALHSSFADTFYQVTLNPGESRVFEAYLIAYPEGDLCKIAETVQTIREGGLASIHGEARTSKGEALAKGVVMVESNGRPYCWGLVKNGSYTLSLPAPGSYSVFALAKAHAPSTRQNLTVAPGEDLELNFTDVVPPGRVVLTVFRNDTGASTDARIIVSGGYVPPVMYLAVTTVYTDVYDVGKAVIDLAPGTYNLTIDKGAGFISTAKTINVSVASEQIVNVNVTVEILIKPFDEGWYMVDLHHHSDWMDGRTPPDLLVAAQLASGLDIVFVSDHDYVGNCPVIQAITQARSVPFVCGVEISPDWAHFNVYPVVDPSKLVYRGTMREIITAARAAGAIMVRANHPWIGGLFIAQEMNNIPGGYYEDWDAAELGPWGTNSQRTLTKMFTLWDLNIRKYLTAGSDVHDVIMQTYTGKPRLVAYLPNGPNPVSLALAEKYGRTFISYGPFLFSDPLPGTTVGVASLSQNVTLRVKLFSVLGLSKVEVYGKGGRIIQTIPLGSATSKTLEITVPASLATNGTENGYIVLIAYDMQNNRAINNPIWIDLNTQQVTTTVTERVTERVTETTTTTQTVTSPVTTSVTVTTTRTETVTHSTMLTTTQILESVTTTTYTSTYTSEKIISQTDYIVTGVVATLFLAIGLGLSRILFKK</sequence>
<feature type="transmembrane region" description="Helical" evidence="1">
    <location>
        <begin position="845"/>
        <end position="867"/>
    </location>
</feature>
<dbReference type="PANTHER" id="PTHR42924:SF3">
    <property type="entry name" value="POLYMERASE_HISTIDINOL PHOSPHATASE N-TERMINAL DOMAIN-CONTAINING PROTEIN"/>
    <property type="match status" value="1"/>
</dbReference>
<keyword evidence="2" id="KW-0378">Hydrolase</keyword>
<dbReference type="NCBIfam" id="NF038032">
    <property type="entry name" value="CehA_McbA_metalo"/>
    <property type="match status" value="1"/>
</dbReference>
<dbReference type="InterPro" id="IPR016195">
    <property type="entry name" value="Pol/histidinol_Pase-like"/>
</dbReference>
<dbReference type="Gene3D" id="2.60.40.1120">
    <property type="entry name" value="Carboxypeptidase-like, regulatory domain"/>
    <property type="match status" value="1"/>
</dbReference>
<dbReference type="GO" id="GO:0035312">
    <property type="term" value="F:5'-3' DNA exonuclease activity"/>
    <property type="evidence" value="ECO:0007669"/>
    <property type="project" value="TreeGrafter"/>
</dbReference>
<dbReference type="KEGG" id="tcs:IMZ38_03550"/>
<dbReference type="GeneID" id="59454462"/>
<keyword evidence="1" id="KW-1133">Transmembrane helix</keyword>
<dbReference type="PANTHER" id="PTHR42924">
    <property type="entry name" value="EXONUCLEASE"/>
    <property type="match status" value="1"/>
</dbReference>
<proteinExistence type="predicted"/>
<dbReference type="Gene3D" id="3.20.20.140">
    <property type="entry name" value="Metal-dependent hydrolases"/>
    <property type="match status" value="1"/>
</dbReference>
<keyword evidence="1" id="KW-0812">Transmembrane</keyword>
<evidence type="ECO:0000313" key="2">
    <source>
        <dbReference type="EMBL" id="QOR94985.1"/>
    </source>
</evidence>
<dbReference type="SUPFAM" id="SSF89550">
    <property type="entry name" value="PHP domain-like"/>
    <property type="match status" value="1"/>
</dbReference>
<dbReference type="GO" id="GO:0004534">
    <property type="term" value="F:5'-3' RNA exonuclease activity"/>
    <property type="evidence" value="ECO:0007669"/>
    <property type="project" value="TreeGrafter"/>
</dbReference>
<name>A0A7M1URT1_9CREN</name>
<protein>
    <submittedName>
        <fullName evidence="2">CehA/McbA family metallohydrolase</fullName>
    </submittedName>
</protein>
<dbReference type="SUPFAM" id="SSF49464">
    <property type="entry name" value="Carboxypeptidase regulatory domain-like"/>
    <property type="match status" value="1"/>
</dbReference>
<keyword evidence="1" id="KW-0472">Membrane</keyword>
<keyword evidence="3" id="KW-1185">Reference proteome</keyword>
<dbReference type="RefSeq" id="WP_193436781.1">
    <property type="nucleotide sequence ID" value="NZ_CP063144.1"/>
</dbReference>
<dbReference type="EMBL" id="CP063144">
    <property type="protein sequence ID" value="QOR94985.1"/>
    <property type="molecule type" value="Genomic_DNA"/>
</dbReference>
<dbReference type="Proteomes" id="UP000593766">
    <property type="component" value="Chromosome"/>
</dbReference>
<dbReference type="InterPro" id="IPR052018">
    <property type="entry name" value="PHP_domain"/>
</dbReference>
<reference evidence="2 3" key="1">
    <citation type="submission" date="2020-10" db="EMBL/GenBank/DDBJ databases">
        <title>Complete genome sequence of Thermosphaera aggregans strain 3507.</title>
        <authorList>
            <person name="Zayulina K.S."/>
            <person name="Elcheninov A.G."/>
            <person name="Toshchakov S.V."/>
            <person name="Kublanov I.V."/>
            <person name="Kochetkova T.V."/>
        </authorList>
    </citation>
    <scope>NUCLEOTIDE SEQUENCE [LARGE SCALE GENOMIC DNA]</scope>
    <source>
        <strain evidence="2 3">3507</strain>
    </source>
</reference>
<dbReference type="AlphaFoldDB" id="A0A7M1URT1"/>
<evidence type="ECO:0000313" key="3">
    <source>
        <dbReference type="Proteomes" id="UP000593766"/>
    </source>
</evidence>
<dbReference type="InterPro" id="IPR008969">
    <property type="entry name" value="CarboxyPept-like_regulatory"/>
</dbReference>
<dbReference type="OrthoDB" id="21342at2157"/>